<evidence type="ECO:0000313" key="1">
    <source>
        <dbReference type="EMBL" id="KAK6924333.1"/>
    </source>
</evidence>
<reference evidence="1 2" key="1">
    <citation type="submission" date="2023-12" db="EMBL/GenBank/DDBJ databases">
        <title>A high-quality genome assembly for Dillenia turbinata (Dilleniales).</title>
        <authorList>
            <person name="Chanderbali A."/>
        </authorList>
    </citation>
    <scope>NUCLEOTIDE SEQUENCE [LARGE SCALE GENOMIC DNA]</scope>
    <source>
        <strain evidence="1">LSX21</strain>
        <tissue evidence="1">Leaf</tissue>
    </source>
</reference>
<protein>
    <submittedName>
        <fullName evidence="1">Uncharacterized protein</fullName>
    </submittedName>
</protein>
<dbReference type="Proteomes" id="UP001370490">
    <property type="component" value="Unassembled WGS sequence"/>
</dbReference>
<accession>A0AAN8Z8E9</accession>
<evidence type="ECO:0000313" key="2">
    <source>
        <dbReference type="Proteomes" id="UP001370490"/>
    </source>
</evidence>
<proteinExistence type="predicted"/>
<dbReference type="AlphaFoldDB" id="A0AAN8Z8E9"/>
<organism evidence="1 2">
    <name type="scientific">Dillenia turbinata</name>
    <dbReference type="NCBI Taxonomy" id="194707"/>
    <lineage>
        <taxon>Eukaryota</taxon>
        <taxon>Viridiplantae</taxon>
        <taxon>Streptophyta</taxon>
        <taxon>Embryophyta</taxon>
        <taxon>Tracheophyta</taxon>
        <taxon>Spermatophyta</taxon>
        <taxon>Magnoliopsida</taxon>
        <taxon>eudicotyledons</taxon>
        <taxon>Gunneridae</taxon>
        <taxon>Pentapetalae</taxon>
        <taxon>Dilleniales</taxon>
        <taxon>Dilleniaceae</taxon>
        <taxon>Dillenia</taxon>
    </lineage>
</organism>
<dbReference type="EMBL" id="JBAMMX010000017">
    <property type="protein sequence ID" value="KAK6924333.1"/>
    <property type="molecule type" value="Genomic_DNA"/>
</dbReference>
<gene>
    <name evidence="1" type="ORF">RJ641_010533</name>
</gene>
<keyword evidence="2" id="KW-1185">Reference proteome</keyword>
<sequence length="138" mass="15897">MTGSDFESGLDPESRYYARRGSFFLIQQRPLDEIEGINELDSAEDLSVPDTLVVVLMWFICYNGTKYANELWKSSSFSSSSQVITVTDVLFLLPFQAFMVKLSSCRAFLLMDILINSKIMKKEGPYWKDDHLSRHHQI</sequence>
<name>A0AAN8Z8E9_9MAGN</name>
<comment type="caution">
    <text evidence="1">The sequence shown here is derived from an EMBL/GenBank/DDBJ whole genome shotgun (WGS) entry which is preliminary data.</text>
</comment>